<organism evidence="5 6">
    <name type="scientific">Spongiibacter nanhainus</name>
    <dbReference type="NCBI Taxonomy" id="2794344"/>
    <lineage>
        <taxon>Bacteria</taxon>
        <taxon>Pseudomonadati</taxon>
        <taxon>Pseudomonadota</taxon>
        <taxon>Gammaproteobacteria</taxon>
        <taxon>Cellvibrionales</taxon>
        <taxon>Spongiibacteraceae</taxon>
        <taxon>Spongiibacter</taxon>
    </lineage>
</organism>
<dbReference type="InterPro" id="IPR020449">
    <property type="entry name" value="Tscrpt_reg_AraC-type_HTH"/>
</dbReference>
<evidence type="ECO:0000313" key="5">
    <source>
        <dbReference type="EMBL" id="QQD19619.1"/>
    </source>
</evidence>
<dbReference type="InterPro" id="IPR009057">
    <property type="entry name" value="Homeodomain-like_sf"/>
</dbReference>
<dbReference type="Gene3D" id="1.10.10.60">
    <property type="entry name" value="Homeodomain-like"/>
    <property type="match status" value="1"/>
</dbReference>
<dbReference type="Gene3D" id="3.40.50.880">
    <property type="match status" value="1"/>
</dbReference>
<dbReference type="CDD" id="cd03138">
    <property type="entry name" value="GATase1_AraC_2"/>
    <property type="match status" value="1"/>
</dbReference>
<dbReference type="GO" id="GO:0003700">
    <property type="term" value="F:DNA-binding transcription factor activity"/>
    <property type="evidence" value="ECO:0007669"/>
    <property type="project" value="InterPro"/>
</dbReference>
<dbReference type="SMART" id="SM00342">
    <property type="entry name" value="HTH_ARAC"/>
    <property type="match status" value="1"/>
</dbReference>
<dbReference type="InterPro" id="IPR018060">
    <property type="entry name" value="HTH_AraC"/>
</dbReference>
<evidence type="ECO:0000256" key="3">
    <source>
        <dbReference type="ARBA" id="ARBA00023163"/>
    </source>
</evidence>
<protein>
    <submittedName>
        <fullName evidence="5">Helix-turn-helix domain-containing protein</fullName>
    </submittedName>
</protein>
<dbReference type="SUPFAM" id="SSF46689">
    <property type="entry name" value="Homeodomain-like"/>
    <property type="match status" value="2"/>
</dbReference>
<reference evidence="5 6" key="1">
    <citation type="submission" date="2020-12" db="EMBL/GenBank/DDBJ databases">
        <authorList>
            <person name="Shan Y."/>
        </authorList>
    </citation>
    <scope>NUCLEOTIDE SEQUENCE [LARGE SCALE GENOMIC DNA]</scope>
    <source>
        <strain evidence="6">csc3.9</strain>
    </source>
</reference>
<dbReference type="SUPFAM" id="SSF52317">
    <property type="entry name" value="Class I glutamine amidotransferase-like"/>
    <property type="match status" value="1"/>
</dbReference>
<evidence type="ECO:0000256" key="1">
    <source>
        <dbReference type="ARBA" id="ARBA00023015"/>
    </source>
</evidence>
<accession>A0A7T4R3C7</accession>
<dbReference type="AlphaFoldDB" id="A0A7T4R3C7"/>
<keyword evidence="6" id="KW-1185">Reference proteome</keyword>
<dbReference type="Proteomes" id="UP000596063">
    <property type="component" value="Chromosome"/>
</dbReference>
<dbReference type="InterPro" id="IPR052158">
    <property type="entry name" value="INH-QAR"/>
</dbReference>
<keyword evidence="3" id="KW-0804">Transcription</keyword>
<keyword evidence="1" id="KW-0805">Transcription regulation</keyword>
<evidence type="ECO:0000256" key="2">
    <source>
        <dbReference type="ARBA" id="ARBA00023125"/>
    </source>
</evidence>
<dbReference type="EMBL" id="CP066167">
    <property type="protein sequence ID" value="QQD19619.1"/>
    <property type="molecule type" value="Genomic_DNA"/>
</dbReference>
<proteinExistence type="predicted"/>
<evidence type="ECO:0000259" key="4">
    <source>
        <dbReference type="PROSITE" id="PS01124"/>
    </source>
</evidence>
<feature type="domain" description="HTH araC/xylS-type" evidence="4">
    <location>
        <begin position="229"/>
        <end position="327"/>
    </location>
</feature>
<gene>
    <name evidence="5" type="ORF">I6N98_07160</name>
</gene>
<dbReference type="PANTHER" id="PTHR43130:SF11">
    <property type="entry name" value="TRANSCRIPTIONAL REGULATORY PROTEIN"/>
    <property type="match status" value="1"/>
</dbReference>
<dbReference type="PROSITE" id="PS01124">
    <property type="entry name" value="HTH_ARAC_FAMILY_2"/>
    <property type="match status" value="1"/>
</dbReference>
<dbReference type="PROSITE" id="PS00041">
    <property type="entry name" value="HTH_ARAC_FAMILY_1"/>
    <property type="match status" value="1"/>
</dbReference>
<dbReference type="GO" id="GO:0043565">
    <property type="term" value="F:sequence-specific DNA binding"/>
    <property type="evidence" value="ECO:0007669"/>
    <property type="project" value="InterPro"/>
</dbReference>
<keyword evidence="2" id="KW-0238">DNA-binding</keyword>
<dbReference type="InterPro" id="IPR029062">
    <property type="entry name" value="Class_I_gatase-like"/>
</dbReference>
<evidence type="ECO:0000313" key="6">
    <source>
        <dbReference type="Proteomes" id="UP000596063"/>
    </source>
</evidence>
<dbReference type="Pfam" id="PF12833">
    <property type="entry name" value="HTH_18"/>
    <property type="match status" value="1"/>
</dbReference>
<dbReference type="RefSeq" id="WP_198571103.1">
    <property type="nucleotide sequence ID" value="NZ_CP066167.1"/>
</dbReference>
<dbReference type="InterPro" id="IPR018062">
    <property type="entry name" value="HTH_AraC-typ_CS"/>
</dbReference>
<dbReference type="InterPro" id="IPR002818">
    <property type="entry name" value="DJ-1/PfpI"/>
</dbReference>
<dbReference type="Pfam" id="PF01965">
    <property type="entry name" value="DJ-1_PfpI"/>
    <property type="match status" value="1"/>
</dbReference>
<dbReference type="PANTHER" id="PTHR43130">
    <property type="entry name" value="ARAC-FAMILY TRANSCRIPTIONAL REGULATOR"/>
    <property type="match status" value="1"/>
</dbReference>
<sequence length="342" mass="38839">MPPTHFDIGFLIFDGALATSISLPMELLNTVNHLSQRARRRSATSPKPIQFSVIGFDSGPVNMSTALSVLPSTLFDPDRSLDMLIIPSRWRHPHRGAPQQSVVQSWLRKLADEGCEICAVGNGSYFLAEAGLLNHRPATTHWHYFSDFSRRYPQVDLKRDYLITHSASLYCTGSVNAAADLLIHLIDRHWGPSFARHATQQFSPESRRPFATTAYSEERRNLHGDEAIALMQNWLNRHYADTVSVAEMATRCGISERSFQRRFKQAAGVSAQQYVQNLRLDAARELLQNSNLSIEEISQHCGYSDSSYFCRQFRRRLGNSPAAYRQAVRRKLFAVDQNPHQY</sequence>
<name>A0A7T4R3C7_9GAMM</name>
<dbReference type="KEGG" id="snan:I6N98_07160"/>
<dbReference type="PRINTS" id="PR00032">
    <property type="entry name" value="HTHARAC"/>
</dbReference>